<dbReference type="InterPro" id="IPR004345">
    <property type="entry name" value="TB2_DP1_HVA22"/>
</dbReference>
<comment type="subcellular location">
    <subcellularLocation>
        <location evidence="1">Membrane</location>
        <topology evidence="1">Multi-pass membrane protein</topology>
    </subcellularLocation>
</comment>
<dbReference type="Proteomes" id="UP000241890">
    <property type="component" value="Unassembled WGS sequence"/>
</dbReference>
<name>A0A2R5GG17_9STRA</name>
<evidence type="ECO:0000256" key="1">
    <source>
        <dbReference type="RuleBase" id="RU362006"/>
    </source>
</evidence>
<gene>
    <name evidence="3" type="ORF">FCC1311_038062</name>
</gene>
<accession>A0A2R5GG17</accession>
<evidence type="ECO:0000256" key="2">
    <source>
        <dbReference type="SAM" id="MobiDB-lite"/>
    </source>
</evidence>
<protein>
    <submittedName>
        <fullName evidence="3">Receptor expression-enhancing protein 4</fullName>
    </submittedName>
</protein>
<reference evidence="3 4" key="1">
    <citation type="submission" date="2017-12" db="EMBL/GenBank/DDBJ databases">
        <title>Sequencing, de novo assembly and annotation of complete genome of a new Thraustochytrid species, strain FCC1311.</title>
        <authorList>
            <person name="Sedici K."/>
            <person name="Godart F."/>
            <person name="Aiese Cigliano R."/>
            <person name="Sanseverino W."/>
            <person name="Barakat M."/>
            <person name="Ortet P."/>
            <person name="Marechal E."/>
            <person name="Cagnac O."/>
            <person name="Amato A."/>
        </authorList>
    </citation>
    <scope>NUCLEOTIDE SEQUENCE [LARGE SCALE GENOMIC DNA]</scope>
</reference>
<evidence type="ECO:0000313" key="4">
    <source>
        <dbReference type="Proteomes" id="UP000241890"/>
    </source>
</evidence>
<dbReference type="GO" id="GO:0016020">
    <property type="term" value="C:membrane"/>
    <property type="evidence" value="ECO:0007669"/>
    <property type="project" value="UniProtKB-SubCell"/>
</dbReference>
<comment type="caution">
    <text evidence="3">The sequence shown here is derived from an EMBL/GenBank/DDBJ whole genome shotgun (WGS) entry which is preliminary data.</text>
</comment>
<dbReference type="PANTHER" id="PTHR12300">
    <property type="entry name" value="HVA22-LIKE PROTEINS"/>
    <property type="match status" value="1"/>
</dbReference>
<keyword evidence="3" id="KW-0675">Receptor</keyword>
<comment type="similarity">
    <text evidence="1">Belongs to the DP1 family.</text>
</comment>
<dbReference type="OrthoDB" id="10009287at2759"/>
<dbReference type="Pfam" id="PF03134">
    <property type="entry name" value="TB2_DP1_HVA22"/>
    <property type="match status" value="1"/>
</dbReference>
<organism evidence="3 4">
    <name type="scientific">Hondaea fermentalgiana</name>
    <dbReference type="NCBI Taxonomy" id="2315210"/>
    <lineage>
        <taxon>Eukaryota</taxon>
        <taxon>Sar</taxon>
        <taxon>Stramenopiles</taxon>
        <taxon>Bigyra</taxon>
        <taxon>Labyrinthulomycetes</taxon>
        <taxon>Thraustochytrida</taxon>
        <taxon>Thraustochytriidae</taxon>
        <taxon>Hondaea</taxon>
    </lineage>
</organism>
<proteinExistence type="inferred from homology"/>
<feature type="region of interest" description="Disordered" evidence="2">
    <location>
        <begin position="195"/>
        <end position="224"/>
    </location>
</feature>
<dbReference type="InParanoid" id="A0A2R5GG17"/>
<keyword evidence="4" id="KW-1185">Reference proteome</keyword>
<evidence type="ECO:0000313" key="3">
    <source>
        <dbReference type="EMBL" id="GBG27583.1"/>
    </source>
</evidence>
<feature type="compositionally biased region" description="Acidic residues" evidence="2">
    <location>
        <begin position="211"/>
        <end position="224"/>
    </location>
</feature>
<sequence>MLVGELLARPVCHFLGYLYPAYQSYKAVKANDPSLHTQWLTFWIVNTYFSFAETFGDTLLSWLPFYYEAKVAVLIWLVAPQFKGATKIYERVVDPYLHRYEKDIDANLDHVKRRSARELGNLSRLGIEHLRSHSAEFLRLGQSVLLKQLATEAAQRDEGVGQTNAATSSSSVSATRATIVRLDSDLDENKIVDELDADFGPDLPDSVSSDENVDEKDDDYFDSD</sequence>
<dbReference type="EMBL" id="BEYU01000033">
    <property type="protein sequence ID" value="GBG27583.1"/>
    <property type="molecule type" value="Genomic_DNA"/>
</dbReference>
<dbReference type="AlphaFoldDB" id="A0A2R5GG17"/>